<dbReference type="AlphaFoldDB" id="A0AAV5TA34"/>
<feature type="non-terminal residue" evidence="2">
    <location>
        <position position="1"/>
    </location>
</feature>
<gene>
    <name evidence="2" type="ORF">PENTCL1PPCAC_13128</name>
</gene>
<dbReference type="Proteomes" id="UP001432027">
    <property type="component" value="Unassembled WGS sequence"/>
</dbReference>
<evidence type="ECO:0000313" key="2">
    <source>
        <dbReference type="EMBL" id="GMS90953.1"/>
    </source>
</evidence>
<evidence type="ECO:0000256" key="1">
    <source>
        <dbReference type="SAM" id="MobiDB-lite"/>
    </source>
</evidence>
<organism evidence="2 3">
    <name type="scientific">Pristionchus entomophagus</name>
    <dbReference type="NCBI Taxonomy" id="358040"/>
    <lineage>
        <taxon>Eukaryota</taxon>
        <taxon>Metazoa</taxon>
        <taxon>Ecdysozoa</taxon>
        <taxon>Nematoda</taxon>
        <taxon>Chromadorea</taxon>
        <taxon>Rhabditida</taxon>
        <taxon>Rhabditina</taxon>
        <taxon>Diplogasteromorpha</taxon>
        <taxon>Diplogasteroidea</taxon>
        <taxon>Neodiplogasteridae</taxon>
        <taxon>Pristionchus</taxon>
    </lineage>
</organism>
<protein>
    <submittedName>
        <fullName evidence="2">Uncharacterized protein</fullName>
    </submittedName>
</protein>
<evidence type="ECO:0000313" key="3">
    <source>
        <dbReference type="Proteomes" id="UP001432027"/>
    </source>
</evidence>
<proteinExistence type="predicted"/>
<sequence>LPSDPGARYFSWARNCRCWRVLDTADRRSHCGPTDSPESSSAPPQIPAAWAASAHDSAAAATAVLTTAANSPAALRREVVALPRDPRPSGMLLNYLAKCSFSWTSLP</sequence>
<comment type="caution">
    <text evidence="2">The sequence shown here is derived from an EMBL/GenBank/DDBJ whole genome shotgun (WGS) entry which is preliminary data.</text>
</comment>
<dbReference type="EMBL" id="BTSX01000003">
    <property type="protein sequence ID" value="GMS90953.1"/>
    <property type="molecule type" value="Genomic_DNA"/>
</dbReference>
<accession>A0AAV5TA34</accession>
<feature type="region of interest" description="Disordered" evidence="1">
    <location>
        <begin position="27"/>
        <end position="48"/>
    </location>
</feature>
<name>A0AAV5TA34_9BILA</name>
<reference evidence="2" key="1">
    <citation type="submission" date="2023-10" db="EMBL/GenBank/DDBJ databases">
        <title>Genome assembly of Pristionchus species.</title>
        <authorList>
            <person name="Yoshida K."/>
            <person name="Sommer R.J."/>
        </authorList>
    </citation>
    <scope>NUCLEOTIDE SEQUENCE</scope>
    <source>
        <strain evidence="2">RS0144</strain>
    </source>
</reference>
<keyword evidence="3" id="KW-1185">Reference proteome</keyword>